<keyword evidence="5" id="KW-0812">Transmembrane</keyword>
<comment type="function">
    <text evidence="4">Dirigent proteins impart stereoselectivity on the phenoxy radical-coupling reaction, yielding optically active lignans from two molecules of coniferyl alcohol in the biosynthesis of lignans, flavonolignans, and alkaloids and thus plays a central role in plant secondary metabolism.</text>
</comment>
<keyword evidence="5" id="KW-1133">Transmembrane helix</keyword>
<dbReference type="InParanoid" id="A0A2G5EBT0"/>
<dbReference type="STRING" id="218851.A0A2G5EBT0"/>
<feature type="transmembrane region" description="Helical" evidence="5">
    <location>
        <begin position="6"/>
        <end position="27"/>
    </location>
</feature>
<evidence type="ECO:0000313" key="7">
    <source>
        <dbReference type="Proteomes" id="UP000230069"/>
    </source>
</evidence>
<protein>
    <recommendedName>
        <fullName evidence="4">Dirigent protein</fullName>
    </recommendedName>
</protein>
<comment type="subcellular location">
    <subcellularLocation>
        <location evidence="4">Secreted</location>
        <location evidence="4">Extracellular space</location>
        <location evidence="4">Apoplast</location>
    </subcellularLocation>
</comment>
<evidence type="ECO:0000256" key="5">
    <source>
        <dbReference type="SAM" id="Phobius"/>
    </source>
</evidence>
<organism evidence="6 7">
    <name type="scientific">Aquilegia coerulea</name>
    <name type="common">Rocky mountain columbine</name>
    <dbReference type="NCBI Taxonomy" id="218851"/>
    <lineage>
        <taxon>Eukaryota</taxon>
        <taxon>Viridiplantae</taxon>
        <taxon>Streptophyta</taxon>
        <taxon>Embryophyta</taxon>
        <taxon>Tracheophyta</taxon>
        <taxon>Spermatophyta</taxon>
        <taxon>Magnoliopsida</taxon>
        <taxon>Ranunculales</taxon>
        <taxon>Ranunculaceae</taxon>
        <taxon>Thalictroideae</taxon>
        <taxon>Aquilegia</taxon>
    </lineage>
</organism>
<dbReference type="Gene3D" id="2.40.480.10">
    <property type="entry name" value="Allene oxide cyclase-like"/>
    <property type="match status" value="1"/>
</dbReference>
<evidence type="ECO:0000313" key="6">
    <source>
        <dbReference type="EMBL" id="PIA53228.1"/>
    </source>
</evidence>
<reference evidence="6 7" key="1">
    <citation type="submission" date="2017-09" db="EMBL/GenBank/DDBJ databases">
        <title>WGS assembly of Aquilegia coerulea Goldsmith.</title>
        <authorList>
            <person name="Hodges S."/>
            <person name="Kramer E."/>
            <person name="Nordborg M."/>
            <person name="Tomkins J."/>
            <person name="Borevitz J."/>
            <person name="Derieg N."/>
            <person name="Yan J."/>
            <person name="Mihaltcheva S."/>
            <person name="Hayes R.D."/>
            <person name="Rokhsar D."/>
        </authorList>
    </citation>
    <scope>NUCLEOTIDE SEQUENCE [LARGE SCALE GENOMIC DNA]</scope>
    <source>
        <strain evidence="7">cv. Goldsmith</strain>
    </source>
</reference>
<name>A0A2G5EBT0_AQUCA</name>
<dbReference type="EMBL" id="KZ305026">
    <property type="protein sequence ID" value="PIA53228.1"/>
    <property type="molecule type" value="Genomic_DNA"/>
</dbReference>
<dbReference type="GO" id="GO:0009699">
    <property type="term" value="P:phenylpropanoid biosynthetic process"/>
    <property type="evidence" value="ECO:0007669"/>
    <property type="project" value="UniProtKB-ARBA"/>
</dbReference>
<proteinExistence type="inferred from homology"/>
<comment type="similarity">
    <text evidence="1 4">Belongs to the plant dirigent protein family.</text>
</comment>
<keyword evidence="4" id="KW-0052">Apoplast</keyword>
<dbReference type="InterPro" id="IPR044859">
    <property type="entry name" value="Allene_oxi_cyc_Dirigent"/>
</dbReference>
<evidence type="ECO:0000256" key="2">
    <source>
        <dbReference type="ARBA" id="ARBA00011738"/>
    </source>
</evidence>
<dbReference type="Proteomes" id="UP000230069">
    <property type="component" value="Unassembled WGS sequence"/>
</dbReference>
<dbReference type="PANTHER" id="PTHR21495">
    <property type="entry name" value="NUCLEOPORIN-RELATED"/>
    <property type="match status" value="1"/>
</dbReference>
<accession>A0A2G5EBT0</accession>
<dbReference type="GO" id="GO:0048046">
    <property type="term" value="C:apoplast"/>
    <property type="evidence" value="ECO:0007669"/>
    <property type="project" value="UniProtKB-SubCell"/>
</dbReference>
<dbReference type="InterPro" id="IPR004265">
    <property type="entry name" value="Dirigent"/>
</dbReference>
<evidence type="ECO:0000256" key="4">
    <source>
        <dbReference type="RuleBase" id="RU363099"/>
    </source>
</evidence>
<keyword evidence="7" id="KW-1185">Reference proteome</keyword>
<dbReference type="Pfam" id="PF03018">
    <property type="entry name" value="Dirigent"/>
    <property type="match status" value="1"/>
</dbReference>
<sequence length="195" mass="21527">MAKTLQISALFFTIFSVFISQLLLIAIEGKEHKFGRNLSPTKLGLRKEKLTHFRLYWQDIVSGPKPTALVVVRPPHNKSSNGFGTVAMIDDALTIGPELNSKLVGRAQGLFALASQTEVGLLMAMNFAFIEGKYNGSTISILGRNKVFSQVREMPIIGGTGIFRFAKGYVLARTHAFDIKSGDATVEYNVYVIHY</sequence>
<evidence type="ECO:0000256" key="3">
    <source>
        <dbReference type="ARBA" id="ARBA00022525"/>
    </source>
</evidence>
<gene>
    <name evidence="6" type="ORF">AQUCO_00900067v1</name>
</gene>
<comment type="subunit">
    <text evidence="2 4">Homodimer.</text>
</comment>
<dbReference type="FunCoup" id="A0A2G5EBT0">
    <property type="interactions" value="73"/>
</dbReference>
<dbReference type="AlphaFoldDB" id="A0A2G5EBT0"/>
<evidence type="ECO:0000256" key="1">
    <source>
        <dbReference type="ARBA" id="ARBA00010746"/>
    </source>
</evidence>
<keyword evidence="5" id="KW-0472">Membrane</keyword>
<keyword evidence="3 4" id="KW-0964">Secreted</keyword>